<protein>
    <submittedName>
        <fullName evidence="7">Acetyl-CoA acetyltransferase</fullName>
    </submittedName>
</protein>
<evidence type="ECO:0000256" key="1">
    <source>
        <dbReference type="ARBA" id="ARBA00010982"/>
    </source>
</evidence>
<dbReference type="InterPro" id="IPR020616">
    <property type="entry name" value="Thiolase_N"/>
</dbReference>
<proteinExistence type="inferred from homology"/>
<evidence type="ECO:0000256" key="2">
    <source>
        <dbReference type="ARBA" id="ARBA00022679"/>
    </source>
</evidence>
<dbReference type="Pfam" id="PF00108">
    <property type="entry name" value="Thiolase_N"/>
    <property type="match status" value="1"/>
</dbReference>
<dbReference type="PROSITE" id="PS00099">
    <property type="entry name" value="THIOLASE_3"/>
    <property type="match status" value="1"/>
</dbReference>
<gene>
    <name evidence="7" type="ORF">CATMQ487_32370</name>
</gene>
<evidence type="ECO:0000256" key="4">
    <source>
        <dbReference type="RuleBase" id="RU003557"/>
    </source>
</evidence>
<feature type="domain" description="Thiolase N-terminal" evidence="5">
    <location>
        <begin position="6"/>
        <end position="228"/>
    </location>
</feature>
<reference evidence="7" key="1">
    <citation type="submission" date="2022-04" db="EMBL/GenBank/DDBJ databases">
        <title>Whole genome sequence of Sphaerotilus sp. FB-5.</title>
        <authorList>
            <person name="Takeda M."/>
            <person name="Narihara S."/>
            <person name="Akimoto M."/>
            <person name="Akimoto R."/>
            <person name="Nishiyashiki S."/>
            <person name="Murakami T."/>
        </authorList>
    </citation>
    <scope>NUCLEOTIDE SEQUENCE</scope>
    <source>
        <strain evidence="7">FB-5</strain>
    </source>
</reference>
<dbReference type="NCBIfam" id="NF006090">
    <property type="entry name" value="PRK08242.1"/>
    <property type="match status" value="1"/>
</dbReference>
<dbReference type="InterPro" id="IPR020610">
    <property type="entry name" value="Thiolase_AS"/>
</dbReference>
<dbReference type="Gene3D" id="3.40.47.10">
    <property type="match status" value="2"/>
</dbReference>
<dbReference type="Pfam" id="PF02803">
    <property type="entry name" value="Thiolase_C"/>
    <property type="match status" value="1"/>
</dbReference>
<dbReference type="InterPro" id="IPR002155">
    <property type="entry name" value="Thiolase"/>
</dbReference>
<dbReference type="CDD" id="cd00751">
    <property type="entry name" value="thiolase"/>
    <property type="match status" value="1"/>
</dbReference>
<dbReference type="PIRSF" id="PIRSF000429">
    <property type="entry name" value="Ac-CoA_Ac_transf"/>
    <property type="match status" value="1"/>
</dbReference>
<dbReference type="PROSITE" id="PS00098">
    <property type="entry name" value="THIOLASE_1"/>
    <property type="match status" value="1"/>
</dbReference>
<dbReference type="InterPro" id="IPR020615">
    <property type="entry name" value="Thiolase_acyl_enz_int_AS"/>
</dbReference>
<dbReference type="InterPro" id="IPR016039">
    <property type="entry name" value="Thiolase-like"/>
</dbReference>
<keyword evidence="3 4" id="KW-0012">Acyltransferase</keyword>
<keyword evidence="2 4" id="KW-0808">Transferase</keyword>
<dbReference type="EMBL" id="AP025730">
    <property type="protein sequence ID" value="BDI06267.1"/>
    <property type="molecule type" value="Genomic_DNA"/>
</dbReference>
<evidence type="ECO:0000259" key="5">
    <source>
        <dbReference type="Pfam" id="PF00108"/>
    </source>
</evidence>
<organism evidence="7 8">
    <name type="scientific">Sphaerotilus microaerophilus</name>
    <dbReference type="NCBI Taxonomy" id="2914710"/>
    <lineage>
        <taxon>Bacteria</taxon>
        <taxon>Pseudomonadati</taxon>
        <taxon>Pseudomonadota</taxon>
        <taxon>Betaproteobacteria</taxon>
        <taxon>Burkholderiales</taxon>
        <taxon>Sphaerotilaceae</taxon>
        <taxon>Sphaerotilus</taxon>
    </lineage>
</organism>
<dbReference type="PANTHER" id="PTHR43365:SF1">
    <property type="entry name" value="ACETYL-COA C-ACYLTRANSFERASE"/>
    <property type="match status" value="1"/>
</dbReference>
<comment type="similarity">
    <text evidence="1 4">Belongs to the thiolase-like superfamily. Thiolase family.</text>
</comment>
<dbReference type="RefSeq" id="WP_251969564.1">
    <property type="nucleotide sequence ID" value="NZ_AP025730.1"/>
</dbReference>
<dbReference type="NCBIfam" id="TIGR01930">
    <property type="entry name" value="AcCoA-C-Actrans"/>
    <property type="match status" value="1"/>
</dbReference>
<dbReference type="InterPro" id="IPR020617">
    <property type="entry name" value="Thiolase_C"/>
</dbReference>
<dbReference type="PROSITE" id="PS00737">
    <property type="entry name" value="THIOLASE_2"/>
    <property type="match status" value="1"/>
</dbReference>
<name>A0ABM7YP34_9BURK</name>
<feature type="domain" description="Thiolase C-terminal" evidence="6">
    <location>
        <begin position="280"/>
        <end position="401"/>
    </location>
</feature>
<keyword evidence="8" id="KW-1185">Reference proteome</keyword>
<evidence type="ECO:0000259" key="6">
    <source>
        <dbReference type="Pfam" id="PF02803"/>
    </source>
</evidence>
<evidence type="ECO:0000313" key="8">
    <source>
        <dbReference type="Proteomes" id="UP001057498"/>
    </source>
</evidence>
<dbReference type="SUPFAM" id="SSF53901">
    <property type="entry name" value="Thiolase-like"/>
    <property type="match status" value="2"/>
</dbReference>
<sequence>MEPTFIYDHVRTPRGKGKPDGSLHELTPVWLASRPLVALRERNGLDTRAVDDVVYGCVVPVGEQGGNIARMAVLQADYDQSVPALQINRYCGSGLESVAFAAAKVMGGQADLTIGGGIEMMSRVPMGSDGGAWAQDPQVASKTYFVMQGISADLLASLRGHSRADVDAYSAESHRRAARAWAEGRFDRSVLPVQDFIGLTLLSRDETIRPDTSVGSLAVLKPAFTEMGRKYGYDSVALQRYPQVEQIEHIHHAGNSSGIVDGAAAVLVGNAEAGVRLGLRPRARIRSFAAIGSEPTLMLDGPAIAARKALARAGMQAGDIDLWELNEAFASVVLTMMEELDIPHERMNVNGGAIAMGHPLGATGAMILGTVLDELERTGKHTALVSLCVAAGMGSAMVIERV</sequence>
<dbReference type="PANTHER" id="PTHR43365">
    <property type="entry name" value="BLR7806 PROTEIN"/>
    <property type="match status" value="1"/>
</dbReference>
<evidence type="ECO:0000313" key="7">
    <source>
        <dbReference type="EMBL" id="BDI06267.1"/>
    </source>
</evidence>
<dbReference type="Proteomes" id="UP001057498">
    <property type="component" value="Chromosome"/>
</dbReference>
<dbReference type="InterPro" id="IPR020613">
    <property type="entry name" value="Thiolase_CS"/>
</dbReference>
<evidence type="ECO:0000256" key="3">
    <source>
        <dbReference type="ARBA" id="ARBA00023315"/>
    </source>
</evidence>
<accession>A0ABM7YP34</accession>